<keyword evidence="4" id="KW-1185">Reference proteome</keyword>
<dbReference type="OrthoDB" id="5805080at2759"/>
<dbReference type="EMBL" id="JARK01000017">
    <property type="protein sequence ID" value="EYC45765.1"/>
    <property type="molecule type" value="Genomic_DNA"/>
</dbReference>
<keyword evidence="1" id="KW-0472">Membrane</keyword>
<keyword evidence="2" id="KW-0732">Signal</keyword>
<reference evidence="4" key="1">
    <citation type="journal article" date="2015" name="Nat. Genet.">
        <title>The genome and transcriptome of the zoonotic hookworm Ancylostoma ceylanicum identify infection-specific gene families.</title>
        <authorList>
            <person name="Schwarz E.M."/>
            <person name="Hu Y."/>
            <person name="Antoshechkin I."/>
            <person name="Miller M.M."/>
            <person name="Sternberg P.W."/>
            <person name="Aroian R.V."/>
        </authorList>
    </citation>
    <scope>NUCLEOTIDE SEQUENCE</scope>
    <source>
        <strain evidence="4">HY135</strain>
    </source>
</reference>
<protein>
    <recommendedName>
        <fullName evidence="5">Phospholipase A2</fullName>
    </recommendedName>
</protein>
<accession>A0A016X1H8</accession>
<proteinExistence type="predicted"/>
<dbReference type="AlphaFoldDB" id="A0A016X1H8"/>
<name>A0A016X1H8_9BILA</name>
<gene>
    <name evidence="3" type="primary">Acey_s0417.g1101</name>
    <name evidence="3" type="ORF">Y032_0417g1101</name>
</gene>
<dbReference type="Proteomes" id="UP000024635">
    <property type="component" value="Unassembled WGS sequence"/>
</dbReference>
<evidence type="ECO:0000313" key="3">
    <source>
        <dbReference type="EMBL" id="EYC45765.1"/>
    </source>
</evidence>
<dbReference type="PANTHER" id="PTHR34228">
    <property type="entry name" value="PROTEIN CBG09474-RELATED"/>
    <property type="match status" value="1"/>
</dbReference>
<evidence type="ECO:0000313" key="4">
    <source>
        <dbReference type="Proteomes" id="UP000024635"/>
    </source>
</evidence>
<evidence type="ECO:0008006" key="5">
    <source>
        <dbReference type="Google" id="ProtNLM"/>
    </source>
</evidence>
<evidence type="ECO:0000256" key="2">
    <source>
        <dbReference type="SAM" id="SignalP"/>
    </source>
</evidence>
<keyword evidence="1" id="KW-0812">Transmembrane</keyword>
<comment type="caution">
    <text evidence="3">The sequence shown here is derived from an EMBL/GenBank/DDBJ whole genome shotgun (WGS) entry which is preliminary data.</text>
</comment>
<sequence length="409" mass="45748">MSTSRLLVLAATLPVFTNYVIQLNDWFCGNRYIVSYISHMFMAGDCQGYAATVNHCCAYHDECYSLQRGQTTCDEEFCDCLEDASEGSPTFCHILIMGKCQLVIGFGVSTYKDSKMDTPLDIARVSVDTVDMRDAVDHLYDACPWIKKIVKSCVLLYNFCFRANRTEACKISFEKCLKDAAAYHPANECISAVEHPGGGSLQAVVAACHGCNAGQRVLACLIDKINDFTRHFGSANCYRPCSGKGSKTILKQIVYTALEKYESLCHEINCQYCSTEKISEFRGTVYMIICDSCGEKYIDETMRPLCRRDECFYSEPLLGANAELGRTWRWSIPSRLRPFEFRTLIVVGFLGVSLCLITAVVACVLMCKGKENEADCHASDILEVTAAIRTVWASDKVHIKECEEFPDPK</sequence>
<feature type="transmembrane region" description="Helical" evidence="1">
    <location>
        <begin position="344"/>
        <end position="367"/>
    </location>
</feature>
<dbReference type="InterPro" id="IPR053322">
    <property type="entry name" value="PLA2-like"/>
</dbReference>
<keyword evidence="1" id="KW-1133">Transmembrane helix</keyword>
<evidence type="ECO:0000256" key="1">
    <source>
        <dbReference type="SAM" id="Phobius"/>
    </source>
</evidence>
<feature type="signal peptide" evidence="2">
    <location>
        <begin position="1"/>
        <end position="22"/>
    </location>
</feature>
<feature type="chain" id="PRO_5001492270" description="Phospholipase A2" evidence="2">
    <location>
        <begin position="23"/>
        <end position="409"/>
    </location>
</feature>
<organism evidence="3 4">
    <name type="scientific">Ancylostoma ceylanicum</name>
    <dbReference type="NCBI Taxonomy" id="53326"/>
    <lineage>
        <taxon>Eukaryota</taxon>
        <taxon>Metazoa</taxon>
        <taxon>Ecdysozoa</taxon>
        <taxon>Nematoda</taxon>
        <taxon>Chromadorea</taxon>
        <taxon>Rhabditida</taxon>
        <taxon>Rhabditina</taxon>
        <taxon>Rhabditomorpha</taxon>
        <taxon>Strongyloidea</taxon>
        <taxon>Ancylostomatidae</taxon>
        <taxon>Ancylostomatinae</taxon>
        <taxon>Ancylostoma</taxon>
    </lineage>
</organism>